<dbReference type="Proteomes" id="UP000018467">
    <property type="component" value="Unassembled WGS sequence"/>
</dbReference>
<feature type="coiled-coil region" evidence="1">
    <location>
        <begin position="47"/>
        <end position="74"/>
    </location>
</feature>
<feature type="coiled-coil region" evidence="1">
    <location>
        <begin position="473"/>
        <end position="808"/>
    </location>
</feature>
<reference evidence="3" key="4">
    <citation type="submission" date="2025-09" db="UniProtKB">
        <authorList>
            <consortium name="Ensembl"/>
        </authorList>
    </citation>
    <scope>IDENTIFICATION</scope>
</reference>
<keyword evidence="1" id="KW-0175">Coiled coil</keyword>
<dbReference type="PANTHER" id="PTHR47615:SF1">
    <property type="entry name" value="COILED-COIL DOMAIN-CONTAINING PROTEIN 158"/>
    <property type="match status" value="1"/>
</dbReference>
<feature type="compositionally biased region" description="Basic and acidic residues" evidence="2">
    <location>
        <begin position="935"/>
        <end position="945"/>
    </location>
</feature>
<accession>A0A3B1IIG0</accession>
<organism evidence="3 4">
    <name type="scientific">Astyanax mexicanus</name>
    <name type="common">Blind cave fish</name>
    <name type="synonym">Astyanax fasciatus mexicanus</name>
    <dbReference type="NCBI Taxonomy" id="7994"/>
    <lineage>
        <taxon>Eukaryota</taxon>
        <taxon>Metazoa</taxon>
        <taxon>Chordata</taxon>
        <taxon>Craniata</taxon>
        <taxon>Vertebrata</taxon>
        <taxon>Euteleostomi</taxon>
        <taxon>Actinopterygii</taxon>
        <taxon>Neopterygii</taxon>
        <taxon>Teleostei</taxon>
        <taxon>Ostariophysi</taxon>
        <taxon>Characiformes</taxon>
        <taxon>Characoidei</taxon>
        <taxon>Acestrorhamphidae</taxon>
        <taxon>Acestrorhamphinae</taxon>
        <taxon>Astyanax</taxon>
    </lineage>
</organism>
<evidence type="ECO:0000313" key="3">
    <source>
        <dbReference type="Ensembl" id="ENSAMXP00000029773.1"/>
    </source>
</evidence>
<feature type="coiled-coil region" evidence="1">
    <location>
        <begin position="135"/>
        <end position="243"/>
    </location>
</feature>
<evidence type="ECO:0000313" key="4">
    <source>
        <dbReference type="Proteomes" id="UP000018467"/>
    </source>
</evidence>
<feature type="region of interest" description="Disordered" evidence="2">
    <location>
        <begin position="1"/>
        <end position="41"/>
    </location>
</feature>
<reference evidence="3" key="3">
    <citation type="submission" date="2025-08" db="UniProtKB">
        <authorList>
            <consortium name="Ensembl"/>
        </authorList>
    </citation>
    <scope>IDENTIFICATION</scope>
</reference>
<dbReference type="Bgee" id="ENSAMXG00000008606">
    <property type="expression patterns" value="Expressed in testis and 11 other cell types or tissues"/>
</dbReference>
<feature type="compositionally biased region" description="Low complexity" evidence="2">
    <location>
        <begin position="93"/>
        <end position="102"/>
    </location>
</feature>
<reference evidence="4" key="1">
    <citation type="submission" date="2013-03" db="EMBL/GenBank/DDBJ databases">
        <authorList>
            <person name="Jeffery W."/>
            <person name="Warren W."/>
            <person name="Wilson R.K."/>
        </authorList>
    </citation>
    <scope>NUCLEOTIDE SEQUENCE</scope>
    <source>
        <strain evidence="4">female</strain>
    </source>
</reference>
<dbReference type="InParanoid" id="A0A3B1IIG0"/>
<name>A0A3B1IIG0_ASTMX</name>
<feature type="region of interest" description="Disordered" evidence="2">
    <location>
        <begin position="84"/>
        <end position="104"/>
    </location>
</feature>
<keyword evidence="4" id="KW-1185">Reference proteome</keyword>
<proteinExistence type="predicted"/>
<dbReference type="InterPro" id="IPR031809">
    <property type="entry name" value="CCDC158"/>
</dbReference>
<dbReference type="Pfam" id="PF15921">
    <property type="entry name" value="CCDC158"/>
    <property type="match status" value="2"/>
</dbReference>
<dbReference type="PANTHER" id="PTHR47615">
    <property type="entry name" value="COILED-COIL DOMAIN-CONTAINING PROTEIN 158"/>
    <property type="match status" value="1"/>
</dbReference>
<evidence type="ECO:0000256" key="2">
    <source>
        <dbReference type="SAM" id="MobiDB-lite"/>
    </source>
</evidence>
<sequence>MFTGQSEKRLRPEVEPRRERAVRDPLQPALPPGCLEEGMPERPNISLDVLSEELEKQTRETQKLQEEVEQATRLTMQRMGRTSFNTDLPVNYSSATSRSSEASSERGIYRQPCVLRPTADHLDVNTAGCLNFPGKDVLEQAVEEYSQQVSDLQRQIRETYELHDQQKSHYRHTIIQLQTKLHENQIEKDALEDLREKESTKQFELIGQLQETLQELHKVKQKLMEAEDRAECFRRQAETMEQMLHDVFIRLSQYEKRSGKRSYLCCDGPFNPDKLPLGPVLEKALQHMENENCGLQEKLQSMERQLEDINKEASERTESLLEEQKVKVEQLITSHDQEMAALTKSLCRSQSNAASLQLQVELLQKQAESQTSSHQSQISILESALSVLRSELMENQNQYQAKVNALEEALTVAHSEAEQIQRERDLSHQQAEELDAQLCRLTKELRQTADELSVERLQRQQLWERGMHQNLTIQTMRQELEQQDIRIQQLMSADAKQPETQTELKQLRDELEQVQKARDEALRLQGQSSREAERLQTLLDQQELGLQLQQQGAQQARGQLEEAQARMQELWAEVEVLQMKVLDGEKSTELLRKPLGALQQEKDSLAKQVQDLRQDNQQLKAALQDAEVRLGALGKEKIQQQAVLSARNRSFHQLTLEKQQMTAELEEQRLKLSELKEEQEALREQHSRKTEELQEQNHKLKARLNNTQTSLEQAKSTLRALEGADGHGLKVALGMQKQITAKREQIDFLQSRVQMLEETTEKLAQDRRYQAKEIKRHMQDLCFEKERRKKLETELDTMRTNEKLLKSKVERLDTALHKMSDSFAECQEFIQKQEQEIMRMKLQHALEVKELQALNSRTTGNNIHRSALTSPTVPEELHTFQSPTTFLSNSAGRIKLNIDSQRPSCPTLDLRSLVKELQDVINKDQVADVSRNTRTRSEDNLRARNEQGPLQTTDLGKLDVNGAFSAANVEQRLRDNRPFYRSSSCVATLGRRSPVHSLLTSDLPTDLLNGLEAESHTSDLQISVNNGDKLTGQTGMHLQSKLDSLQNLVEDLQIKKIKVGVWIRNSGCPNQVILPPNPDLVFLFVTKFKIKKKC</sequence>
<reference evidence="4" key="2">
    <citation type="journal article" date="2014" name="Nat. Commun.">
        <title>The cavefish genome reveals candidate genes for eye loss.</title>
        <authorList>
            <person name="McGaugh S.E."/>
            <person name="Gross J.B."/>
            <person name="Aken B."/>
            <person name="Blin M."/>
            <person name="Borowsky R."/>
            <person name="Chalopin D."/>
            <person name="Hinaux H."/>
            <person name="Jeffery W.R."/>
            <person name="Keene A."/>
            <person name="Ma L."/>
            <person name="Minx P."/>
            <person name="Murphy D."/>
            <person name="O'Quin K.E."/>
            <person name="Retaux S."/>
            <person name="Rohner N."/>
            <person name="Searle S.M."/>
            <person name="Stahl B.A."/>
            <person name="Tabin C."/>
            <person name="Volff J.N."/>
            <person name="Yoshizawa M."/>
            <person name="Warren W.C."/>
        </authorList>
    </citation>
    <scope>NUCLEOTIDE SEQUENCE [LARGE SCALE GENOMIC DNA]</scope>
    <source>
        <strain evidence="4">female</strain>
    </source>
</reference>
<dbReference type="STRING" id="7994.ENSAMXP00000029773"/>
<protein>
    <submittedName>
        <fullName evidence="3">Coiled-coil domain-containing protein 158</fullName>
    </submittedName>
</protein>
<dbReference type="GeneTree" id="ENSGT00390000013339"/>
<dbReference type="AlphaFoldDB" id="A0A3B1IIG0"/>
<feature type="region of interest" description="Disordered" evidence="2">
    <location>
        <begin position="928"/>
        <end position="949"/>
    </location>
</feature>
<dbReference type="Ensembl" id="ENSAMXT00000037506.1">
    <property type="protein sequence ID" value="ENSAMXP00000029773.1"/>
    <property type="gene ID" value="ENSAMXG00000008606.2"/>
</dbReference>
<feature type="compositionally biased region" description="Basic and acidic residues" evidence="2">
    <location>
        <begin position="1"/>
        <end position="23"/>
    </location>
</feature>
<feature type="coiled-coil region" evidence="1">
    <location>
        <begin position="389"/>
        <end position="437"/>
    </location>
</feature>
<evidence type="ECO:0000256" key="1">
    <source>
        <dbReference type="SAM" id="Coils"/>
    </source>
</evidence>
<feature type="coiled-coil region" evidence="1">
    <location>
        <begin position="285"/>
        <end position="323"/>
    </location>
</feature>